<name>A0A140NI21_PROSM</name>
<accession>A0A140NI21</accession>
<proteinExistence type="predicted"/>
<dbReference type="OrthoDB" id="6593316at2"/>
<dbReference type="AlphaFoldDB" id="A0A140NI21"/>
<evidence type="ECO:0000313" key="2">
    <source>
        <dbReference type="Proteomes" id="UP000005012"/>
    </source>
</evidence>
<organism evidence="1 2">
    <name type="scientific">Providencia stuartii (strain MRSN 2154)</name>
    <dbReference type="NCBI Taxonomy" id="1157951"/>
    <lineage>
        <taxon>Bacteria</taxon>
        <taxon>Pseudomonadati</taxon>
        <taxon>Pseudomonadota</taxon>
        <taxon>Gammaproteobacteria</taxon>
        <taxon>Enterobacterales</taxon>
        <taxon>Morganellaceae</taxon>
        <taxon>Providencia</taxon>
    </lineage>
</organism>
<protein>
    <submittedName>
        <fullName evidence="1">Phage protein</fullName>
    </submittedName>
</protein>
<evidence type="ECO:0000313" key="1">
    <source>
        <dbReference type="EMBL" id="AFH92775.1"/>
    </source>
</evidence>
<dbReference type="Proteomes" id="UP000005012">
    <property type="component" value="Chromosome"/>
</dbReference>
<reference evidence="2" key="2">
    <citation type="submission" date="2012-04" db="EMBL/GenBank/DDBJ databases">
        <title>Complete genome sequence of Providencia stuartii clinical isolate MRSN 2154.</title>
        <authorList>
            <person name="Clifford R.J."/>
            <person name="Hang J."/>
            <person name="Riley M.C."/>
            <person name="Onmus-Leone F."/>
            <person name="Kuschner R.A."/>
            <person name="Lesho E.P."/>
            <person name="Waterman P.E."/>
        </authorList>
    </citation>
    <scope>NUCLEOTIDE SEQUENCE [LARGE SCALE GENOMIC DNA]</scope>
    <source>
        <strain evidence="2">MRSN 2154</strain>
    </source>
</reference>
<dbReference type="RefSeq" id="WP_014656478.1">
    <property type="nucleotide sequence ID" value="NC_017731.1"/>
</dbReference>
<dbReference type="KEGG" id="psi:S70_04470"/>
<dbReference type="EMBL" id="CP003488">
    <property type="protein sequence ID" value="AFH92775.1"/>
    <property type="molecule type" value="Genomic_DNA"/>
</dbReference>
<gene>
    <name evidence="1" type="ordered locus">S70_04470</name>
</gene>
<reference evidence="1 2" key="1">
    <citation type="journal article" date="2012" name="J. Bacteriol.">
        <title>Complete Genome Sequence of Providencia stuartii Clinical Isolate MRSN 2154.</title>
        <authorList>
            <person name="Clifford R.J."/>
            <person name="Hang J."/>
            <person name="Riley M.C."/>
            <person name="Onmus-Leone F."/>
            <person name="Kuschner R.A."/>
            <person name="Lesho E.P."/>
            <person name="Waterman P.E."/>
        </authorList>
    </citation>
    <scope>NUCLEOTIDE SEQUENCE [LARGE SCALE GENOMIC DNA]</scope>
    <source>
        <strain evidence="1 2">MRSN 2154</strain>
    </source>
</reference>
<sequence length="193" mass="21358">MNYHPFSNEMVKAINEGCYIVVAAKLDLKSGVTRVHTSTGNLIIAGEVYQGVGQFGAIETVSEENTTSPQQLILSLSGFDASLLGDVMNERSRGREVRIMMVALNEDGQPVLAEVLFAGQISNIGVSAGDKCEVAVTVSNRFERWSQGLPDRFTDESWSKRHNGDRIFRYSAQMAERAIYWGSKKDAPVFIYK</sequence>
<dbReference type="PATRIC" id="fig|1157951.4.peg.889"/>
<dbReference type="HOGENOM" id="CLU_112314_0_0_6"/>